<dbReference type="Pfam" id="PF00076">
    <property type="entry name" value="RRM_1"/>
    <property type="match status" value="1"/>
</dbReference>
<evidence type="ECO:0000256" key="7">
    <source>
        <dbReference type="PROSITE-ProRule" id="PRU00176"/>
    </source>
</evidence>
<name>A0A2I0AM59_9ASPA</name>
<evidence type="ECO:0000313" key="10">
    <source>
        <dbReference type="EMBL" id="PKA56637.1"/>
    </source>
</evidence>
<evidence type="ECO:0000256" key="6">
    <source>
        <dbReference type="ARBA" id="ARBA00023242"/>
    </source>
</evidence>
<dbReference type="GO" id="GO:0003723">
    <property type="term" value="F:RNA binding"/>
    <property type="evidence" value="ECO:0007669"/>
    <property type="project" value="UniProtKB-UniRule"/>
</dbReference>
<dbReference type="AlphaFoldDB" id="A0A2I0AM59"/>
<feature type="compositionally biased region" description="Basic and acidic residues" evidence="8">
    <location>
        <begin position="817"/>
        <end position="845"/>
    </location>
</feature>
<evidence type="ECO:0000256" key="3">
    <source>
        <dbReference type="ARBA" id="ARBA00022737"/>
    </source>
</evidence>
<dbReference type="GO" id="GO:0005634">
    <property type="term" value="C:nucleus"/>
    <property type="evidence" value="ECO:0007669"/>
    <property type="project" value="UniProtKB-SubCell"/>
</dbReference>
<proteinExistence type="predicted"/>
<feature type="compositionally biased region" description="Basic and acidic residues" evidence="8">
    <location>
        <begin position="788"/>
        <end position="799"/>
    </location>
</feature>
<dbReference type="Pfam" id="PF05391">
    <property type="entry name" value="Lsm_interact"/>
    <property type="match status" value="1"/>
</dbReference>
<dbReference type="InterPro" id="IPR008847">
    <property type="entry name" value="Suf"/>
</dbReference>
<keyword evidence="11" id="KW-1185">Reference proteome</keyword>
<reference evidence="10 11" key="1">
    <citation type="journal article" date="2017" name="Nature">
        <title>The Apostasia genome and the evolution of orchids.</title>
        <authorList>
            <person name="Zhang G.Q."/>
            <person name="Liu K.W."/>
            <person name="Li Z."/>
            <person name="Lohaus R."/>
            <person name="Hsiao Y.Y."/>
            <person name="Niu S.C."/>
            <person name="Wang J.Y."/>
            <person name="Lin Y.C."/>
            <person name="Xu Q."/>
            <person name="Chen L.J."/>
            <person name="Yoshida K."/>
            <person name="Fujiwara S."/>
            <person name="Wang Z.W."/>
            <person name="Zhang Y.Q."/>
            <person name="Mitsuda N."/>
            <person name="Wang M."/>
            <person name="Liu G.H."/>
            <person name="Pecoraro L."/>
            <person name="Huang H.X."/>
            <person name="Xiao X.J."/>
            <person name="Lin M."/>
            <person name="Wu X.Y."/>
            <person name="Wu W.L."/>
            <person name="Chen Y.Y."/>
            <person name="Chang S.B."/>
            <person name="Sakamoto S."/>
            <person name="Ohme-Takagi M."/>
            <person name="Yagi M."/>
            <person name="Zeng S.J."/>
            <person name="Shen C.Y."/>
            <person name="Yeh C.M."/>
            <person name="Luo Y.B."/>
            <person name="Tsai W.C."/>
            <person name="Van de Peer Y."/>
            <person name="Liu Z.J."/>
        </authorList>
    </citation>
    <scope>NUCLEOTIDE SEQUENCE [LARGE SCALE GENOMIC DNA]</scope>
    <source>
        <strain evidence="11">cv. Shenzhen</strain>
        <tissue evidence="10">Stem</tissue>
    </source>
</reference>
<evidence type="ECO:0000256" key="5">
    <source>
        <dbReference type="ARBA" id="ARBA00023187"/>
    </source>
</evidence>
<dbReference type="EMBL" id="KZ451970">
    <property type="protein sequence ID" value="PKA56637.1"/>
    <property type="molecule type" value="Genomic_DNA"/>
</dbReference>
<feature type="region of interest" description="Disordered" evidence="8">
    <location>
        <begin position="578"/>
        <end position="665"/>
    </location>
</feature>
<organism evidence="10 11">
    <name type="scientific">Apostasia shenzhenica</name>
    <dbReference type="NCBI Taxonomy" id="1088818"/>
    <lineage>
        <taxon>Eukaryota</taxon>
        <taxon>Viridiplantae</taxon>
        <taxon>Streptophyta</taxon>
        <taxon>Embryophyta</taxon>
        <taxon>Tracheophyta</taxon>
        <taxon>Spermatophyta</taxon>
        <taxon>Magnoliopsida</taxon>
        <taxon>Liliopsida</taxon>
        <taxon>Asparagales</taxon>
        <taxon>Orchidaceae</taxon>
        <taxon>Apostasioideae</taxon>
        <taxon>Apostasia</taxon>
    </lineage>
</organism>
<dbReference type="SUPFAM" id="SSF48452">
    <property type="entry name" value="TPR-like"/>
    <property type="match status" value="1"/>
</dbReference>
<dbReference type="InterPro" id="IPR011990">
    <property type="entry name" value="TPR-like_helical_dom_sf"/>
</dbReference>
<evidence type="ECO:0000256" key="4">
    <source>
        <dbReference type="ARBA" id="ARBA00022884"/>
    </source>
</evidence>
<dbReference type="SMART" id="SM00360">
    <property type="entry name" value="RRM"/>
    <property type="match status" value="1"/>
</dbReference>
<evidence type="ECO:0000256" key="1">
    <source>
        <dbReference type="ARBA" id="ARBA00004123"/>
    </source>
</evidence>
<comment type="subcellular location">
    <subcellularLocation>
        <location evidence="1">Nucleus</location>
    </subcellularLocation>
</comment>
<dbReference type="SUPFAM" id="SSF54928">
    <property type="entry name" value="RNA-binding domain, RBD"/>
    <property type="match status" value="1"/>
</dbReference>
<dbReference type="PANTHER" id="PTHR17204:SF25">
    <property type="entry name" value="RRM DOMAIN-CONTAINING PROTEIN"/>
    <property type="match status" value="1"/>
</dbReference>
<dbReference type="InterPro" id="IPR035979">
    <property type="entry name" value="RBD_domain_sf"/>
</dbReference>
<dbReference type="GO" id="GO:1990904">
    <property type="term" value="C:ribonucleoprotein complex"/>
    <property type="evidence" value="ECO:0007669"/>
    <property type="project" value="UniProtKB-KW"/>
</dbReference>
<dbReference type="Proteomes" id="UP000236161">
    <property type="component" value="Unassembled WGS sequence"/>
</dbReference>
<feature type="region of interest" description="Disordered" evidence="8">
    <location>
        <begin position="742"/>
        <end position="845"/>
    </location>
</feature>
<keyword evidence="5" id="KW-0508">mRNA splicing</keyword>
<feature type="compositionally biased region" description="Basic and acidic residues" evidence="8">
    <location>
        <begin position="748"/>
        <end position="758"/>
    </location>
</feature>
<keyword evidence="2" id="KW-0507">mRNA processing</keyword>
<dbReference type="Gene3D" id="1.25.40.10">
    <property type="entry name" value="Tetratricopeptide repeat domain"/>
    <property type="match status" value="2"/>
</dbReference>
<accession>A0A2I0AM59</accession>
<evidence type="ECO:0000256" key="2">
    <source>
        <dbReference type="ARBA" id="ARBA00022664"/>
    </source>
</evidence>
<dbReference type="SMART" id="SM00386">
    <property type="entry name" value="HAT"/>
    <property type="match status" value="8"/>
</dbReference>
<dbReference type="PROSITE" id="PS50102">
    <property type="entry name" value="RRM"/>
    <property type="match status" value="1"/>
</dbReference>
<dbReference type="GO" id="GO:0008380">
    <property type="term" value="P:RNA splicing"/>
    <property type="evidence" value="ECO:0007669"/>
    <property type="project" value="UniProtKB-KW"/>
</dbReference>
<gene>
    <name evidence="10" type="primary">RNP1</name>
    <name evidence="10" type="ORF">AXF42_Ash012767</name>
</gene>
<evidence type="ECO:0000256" key="8">
    <source>
        <dbReference type="SAM" id="MobiDB-lite"/>
    </source>
</evidence>
<feature type="compositionally biased region" description="Polar residues" evidence="8">
    <location>
        <begin position="578"/>
        <end position="590"/>
    </location>
</feature>
<sequence>METRTAMEEMPVEADGEENNREQSGGAEAAVGGAASEGDGRSPSSSDSESDEEGAEKIQIETLGQQLQENPLNYEAHVQYIQCLRKLGDVEKLRQARESMNHYFPLNPKMWQEWTKDEVSLTADCEGFREIEKLYDRGVHEYLSVPLWCDYIEFVQEYDSLVSECSPAGVSKMRTLFERALTAAGLHATEGHKIWDAYREFEQAIFLTIDESNGEEKVKQAQRIRTLFHRQLSVPLSNLRSTLIDYKIWEADQGNAIDVHSEFEGVPSNIVSAYQKALEMYNARASYEEQMASHDASDVDRLQNFVNYVKFEESFGDPARVQVIYERAVAEYPVSSDLWLGFTRYLDRTLKVSNTVIDVYSRATRNCTWVGELWICYLLALERMSAPEKNLKTVFEQAIQCSFPSFKEYLDLFLTRVDGLRRRISSEVKEDTLDYSLIRETFQRAVDYLSPQVVSLDDLLHLHAYWARLEASLGNDFVAARGVWESLIKKSGSLLDVWKGYITMEIGYNHVNDARSIYKRCYSKRFQGTGSEDICHSWLRFEREYGTLDDFDLAVKKVTPRLQEIAIFKAQQESKSSSFSNQNNLVSNASQKRKSNKTFGDKQPPAKKRKDAASKPLEASHRDPASTAENINNDKTDDTQAVTFHGTIGGKPIEEDAGDSKSNTNKPFYTDRCTVFVSNLSLEATEQHLKDFFLDCGGVSAIRILRDKFNGRSRGLAYVDFSDEEHLATAVAKNRQKLLGKKLSIARSDPREGQRKSFSDNISSRGRGRGGRFRSDRKSPGEASGSAVKDERGRADRPARKVTFAAPRAVTKPLGWSRREESKIDDETPEKPKSNDEFREMFLKK</sequence>
<dbReference type="InterPro" id="IPR012677">
    <property type="entry name" value="Nucleotide-bd_a/b_plait_sf"/>
</dbReference>
<evidence type="ECO:0000259" key="9">
    <source>
        <dbReference type="PROSITE" id="PS50102"/>
    </source>
</evidence>
<dbReference type="InterPro" id="IPR008669">
    <property type="entry name" value="LSM_interact"/>
</dbReference>
<dbReference type="Gene3D" id="3.30.70.330">
    <property type="match status" value="1"/>
</dbReference>
<feature type="region of interest" description="Disordered" evidence="8">
    <location>
        <begin position="1"/>
        <end position="56"/>
    </location>
</feature>
<evidence type="ECO:0000313" key="11">
    <source>
        <dbReference type="Proteomes" id="UP000236161"/>
    </source>
</evidence>
<dbReference type="STRING" id="1088818.A0A2I0AM59"/>
<keyword evidence="6" id="KW-0539">Nucleus</keyword>
<keyword evidence="4 7" id="KW-0694">RNA-binding</keyword>
<dbReference type="OrthoDB" id="360390at2759"/>
<keyword evidence="10" id="KW-0687">Ribonucleoprotein</keyword>
<feature type="domain" description="RRM" evidence="9">
    <location>
        <begin position="673"/>
        <end position="750"/>
    </location>
</feature>
<protein>
    <submittedName>
        <fullName evidence="10">Heterogeneous nuclear ribonucleoprotein 1</fullName>
    </submittedName>
</protein>
<keyword evidence="3" id="KW-0677">Repeat</keyword>
<dbReference type="Pfam" id="PF05843">
    <property type="entry name" value="Suf"/>
    <property type="match status" value="1"/>
</dbReference>
<dbReference type="GO" id="GO:0006397">
    <property type="term" value="P:mRNA processing"/>
    <property type="evidence" value="ECO:0007669"/>
    <property type="project" value="UniProtKB-KW"/>
</dbReference>
<feature type="compositionally biased region" description="Low complexity" evidence="8">
    <location>
        <begin position="24"/>
        <end position="47"/>
    </location>
</feature>
<dbReference type="InterPro" id="IPR000504">
    <property type="entry name" value="RRM_dom"/>
</dbReference>
<dbReference type="InterPro" id="IPR003107">
    <property type="entry name" value="HAT"/>
</dbReference>
<dbReference type="PANTHER" id="PTHR17204">
    <property type="entry name" value="PRE-MRNA PROCESSING PROTEIN PRP39-RELATED"/>
    <property type="match status" value="1"/>
</dbReference>